<evidence type="ECO:0000313" key="3">
    <source>
        <dbReference type="EMBL" id="KAF7345863.1"/>
    </source>
</evidence>
<organism evidence="3 4">
    <name type="scientific">Mycena venus</name>
    <dbReference type="NCBI Taxonomy" id="2733690"/>
    <lineage>
        <taxon>Eukaryota</taxon>
        <taxon>Fungi</taxon>
        <taxon>Dikarya</taxon>
        <taxon>Basidiomycota</taxon>
        <taxon>Agaricomycotina</taxon>
        <taxon>Agaricomycetes</taxon>
        <taxon>Agaricomycetidae</taxon>
        <taxon>Agaricales</taxon>
        <taxon>Marasmiineae</taxon>
        <taxon>Mycenaceae</taxon>
        <taxon>Mycena</taxon>
    </lineage>
</organism>
<evidence type="ECO:0000313" key="4">
    <source>
        <dbReference type="Proteomes" id="UP000620124"/>
    </source>
</evidence>
<evidence type="ECO:0000256" key="1">
    <source>
        <dbReference type="SAM" id="Coils"/>
    </source>
</evidence>
<feature type="region of interest" description="Disordered" evidence="2">
    <location>
        <begin position="259"/>
        <end position="286"/>
    </location>
</feature>
<evidence type="ECO:0000256" key="2">
    <source>
        <dbReference type="SAM" id="MobiDB-lite"/>
    </source>
</evidence>
<feature type="coiled-coil region" evidence="1">
    <location>
        <begin position="28"/>
        <end position="124"/>
    </location>
</feature>
<name>A0A8H6XQX5_9AGAR</name>
<dbReference type="Proteomes" id="UP000620124">
    <property type="component" value="Unassembled WGS sequence"/>
</dbReference>
<sequence>MNRTKAYGTLPQVEMVATIAESRAAEAAASLEVAADDVTARIEDIKDAAAIETETKSKEEAVKKAEAATAKVCAPFININTEAKALAAKAKAAQKKVAALEKAKAEYEKEVEHLTKLATEKRDDAIKHVGEKLKKGIKTFHALYFTPSDVPSAFITPSPLLDHPAQGGGRSTDCAGQGEFASLSHRLLLPLFNSLRVPVSSFSLIPICTLLPPHAHSFIVFSPSFCSPSHFRVPFPRFLNANDSSHAQADEKAAKARLEAEKDAAQTFTQATKPATTARKKAEGKRKPAAINIRRISI</sequence>
<protein>
    <submittedName>
        <fullName evidence="3">Uncharacterized protein</fullName>
    </submittedName>
</protein>
<reference evidence="3" key="1">
    <citation type="submission" date="2020-05" db="EMBL/GenBank/DDBJ databases">
        <title>Mycena genomes resolve the evolution of fungal bioluminescence.</title>
        <authorList>
            <person name="Tsai I.J."/>
        </authorList>
    </citation>
    <scope>NUCLEOTIDE SEQUENCE</scope>
    <source>
        <strain evidence="3">CCC161011</strain>
    </source>
</reference>
<gene>
    <name evidence="3" type="ORF">MVEN_01608200</name>
</gene>
<keyword evidence="1" id="KW-0175">Coiled coil</keyword>
<accession>A0A8H6XQX5</accession>
<keyword evidence="4" id="KW-1185">Reference proteome</keyword>
<dbReference type="AlphaFoldDB" id="A0A8H6XQX5"/>
<proteinExistence type="predicted"/>
<comment type="caution">
    <text evidence="3">The sequence shown here is derived from an EMBL/GenBank/DDBJ whole genome shotgun (WGS) entry which is preliminary data.</text>
</comment>
<dbReference type="EMBL" id="JACAZI010000013">
    <property type="protein sequence ID" value="KAF7345863.1"/>
    <property type="molecule type" value="Genomic_DNA"/>
</dbReference>